<comment type="caution">
    <text evidence="3">The sequence shown here is derived from an EMBL/GenBank/DDBJ whole genome shotgun (WGS) entry which is preliminary data.</text>
</comment>
<feature type="transmembrane region" description="Helical" evidence="2">
    <location>
        <begin position="12"/>
        <end position="29"/>
    </location>
</feature>
<reference evidence="3" key="1">
    <citation type="submission" date="2020-05" db="EMBL/GenBank/DDBJ databases">
        <title>WGS assembly of Panicum virgatum.</title>
        <authorList>
            <person name="Lovell J.T."/>
            <person name="Jenkins J."/>
            <person name="Shu S."/>
            <person name="Juenger T.E."/>
            <person name="Schmutz J."/>
        </authorList>
    </citation>
    <scope>NUCLEOTIDE SEQUENCE</scope>
    <source>
        <strain evidence="3">AP13</strain>
    </source>
</reference>
<dbReference type="Proteomes" id="UP000823388">
    <property type="component" value="Chromosome 5N"/>
</dbReference>
<sequence>MKIAPSEIRTILYALLAVALSPLVFYLWASLPPKFSAQLTGIQGLDTAAPAAPLTTVFNITLHASNKRGRFAACYRHGEAAVRYAGFTLAWGRTRTFCVGAGGSRDVPVVAWADGVGLPMPVRDRMAAERRASGTVELEVVVKLFAERDVSGAEPTWMWCKVATGGGRAEPSNATPCSVFRSKCLQMDADSDHQRSGNHGEDRGTDKSNDRMKFKNRKKVLRLNIPAPPNGDSDESDGHDSDYVPSSPVQAGIAAEGNNRKRRRKQARCHAPADAAAAPRGVVGGQDVTKRRPVSIRCSLMKFKEIVAALSDTLKGQVVAKKFGGLLQFKPHELDRHLLSWLMRKLNPETMK</sequence>
<name>A0A8T0RZ29_PANVG</name>
<keyword evidence="2" id="KW-0812">Transmembrane</keyword>
<feature type="compositionally biased region" description="Basic and acidic residues" evidence="1">
    <location>
        <begin position="190"/>
        <end position="213"/>
    </location>
</feature>
<evidence type="ECO:0000256" key="2">
    <source>
        <dbReference type="SAM" id="Phobius"/>
    </source>
</evidence>
<dbReference type="PANTHER" id="PTHR33994">
    <property type="entry name" value="OS04G0515000 PROTEIN"/>
    <property type="match status" value="1"/>
</dbReference>
<keyword evidence="2" id="KW-1133">Transmembrane helix</keyword>
<protein>
    <recommendedName>
        <fullName evidence="5">Late embryogenesis abundant protein LEA-2 subgroup domain-containing protein</fullName>
    </recommendedName>
</protein>
<gene>
    <name evidence="3" type="ORF">PVAP13_5NG439460</name>
</gene>
<dbReference type="EMBL" id="CM029046">
    <property type="protein sequence ID" value="KAG2591187.1"/>
    <property type="molecule type" value="Genomic_DNA"/>
</dbReference>
<organism evidence="3 4">
    <name type="scientific">Panicum virgatum</name>
    <name type="common">Blackwell switchgrass</name>
    <dbReference type="NCBI Taxonomy" id="38727"/>
    <lineage>
        <taxon>Eukaryota</taxon>
        <taxon>Viridiplantae</taxon>
        <taxon>Streptophyta</taxon>
        <taxon>Embryophyta</taxon>
        <taxon>Tracheophyta</taxon>
        <taxon>Spermatophyta</taxon>
        <taxon>Magnoliopsida</taxon>
        <taxon>Liliopsida</taxon>
        <taxon>Poales</taxon>
        <taxon>Poaceae</taxon>
        <taxon>PACMAD clade</taxon>
        <taxon>Panicoideae</taxon>
        <taxon>Panicodae</taxon>
        <taxon>Paniceae</taxon>
        <taxon>Panicinae</taxon>
        <taxon>Panicum</taxon>
        <taxon>Panicum sect. Hiantes</taxon>
    </lineage>
</organism>
<keyword evidence="2" id="KW-0472">Membrane</keyword>
<dbReference type="AlphaFoldDB" id="A0A8T0RZ29"/>
<feature type="region of interest" description="Disordered" evidence="1">
    <location>
        <begin position="189"/>
        <end position="280"/>
    </location>
</feature>
<keyword evidence="4" id="KW-1185">Reference proteome</keyword>
<evidence type="ECO:0000313" key="3">
    <source>
        <dbReference type="EMBL" id="KAG2591187.1"/>
    </source>
</evidence>
<evidence type="ECO:0000256" key="1">
    <source>
        <dbReference type="SAM" id="MobiDB-lite"/>
    </source>
</evidence>
<evidence type="ECO:0000313" key="4">
    <source>
        <dbReference type="Proteomes" id="UP000823388"/>
    </source>
</evidence>
<dbReference type="PANTHER" id="PTHR33994:SF37">
    <property type="entry name" value="OS01G0712300 PROTEIN"/>
    <property type="match status" value="1"/>
</dbReference>
<evidence type="ECO:0008006" key="5">
    <source>
        <dbReference type="Google" id="ProtNLM"/>
    </source>
</evidence>
<proteinExistence type="predicted"/>
<accession>A0A8T0RZ29</accession>